<protein>
    <submittedName>
        <fullName evidence="2">Uncharacterized protein</fullName>
    </submittedName>
</protein>
<gene>
    <name evidence="2" type="ORF">DM01DRAFT_1339673</name>
</gene>
<evidence type="ECO:0000313" key="2">
    <source>
        <dbReference type="EMBL" id="ORX46031.1"/>
    </source>
</evidence>
<feature type="compositionally biased region" description="Pro residues" evidence="1">
    <location>
        <begin position="189"/>
        <end position="215"/>
    </location>
</feature>
<evidence type="ECO:0000256" key="1">
    <source>
        <dbReference type="SAM" id="MobiDB-lite"/>
    </source>
</evidence>
<proteinExistence type="predicted"/>
<reference evidence="2 3" key="1">
    <citation type="submission" date="2016-07" db="EMBL/GenBank/DDBJ databases">
        <title>Pervasive Adenine N6-methylation of Active Genes in Fungi.</title>
        <authorList>
            <consortium name="DOE Joint Genome Institute"/>
            <person name="Mondo S.J."/>
            <person name="Dannebaum R.O."/>
            <person name="Kuo R.C."/>
            <person name="Labutti K."/>
            <person name="Haridas S."/>
            <person name="Kuo A."/>
            <person name="Salamov A."/>
            <person name="Ahrendt S.R."/>
            <person name="Lipzen A."/>
            <person name="Sullivan W."/>
            <person name="Andreopoulos W.B."/>
            <person name="Clum A."/>
            <person name="Lindquist E."/>
            <person name="Daum C."/>
            <person name="Ramamoorthy G.K."/>
            <person name="Gryganskyi A."/>
            <person name="Culley D."/>
            <person name="Magnuson J.K."/>
            <person name="James T.Y."/>
            <person name="O'Malley M.A."/>
            <person name="Stajich J.E."/>
            <person name="Spatafora J.W."/>
            <person name="Visel A."/>
            <person name="Grigoriev I.V."/>
        </authorList>
    </citation>
    <scope>NUCLEOTIDE SEQUENCE [LARGE SCALE GENOMIC DNA]</scope>
    <source>
        <strain evidence="2 3">NRRL 3301</strain>
    </source>
</reference>
<comment type="caution">
    <text evidence="2">The sequence shown here is derived from an EMBL/GenBank/DDBJ whole genome shotgun (WGS) entry which is preliminary data.</text>
</comment>
<dbReference type="EMBL" id="MCGT01000039">
    <property type="protein sequence ID" value="ORX46031.1"/>
    <property type="molecule type" value="Genomic_DNA"/>
</dbReference>
<sequence>MTTTLPLTAFKIETFADEILSQFDEKRQHLYHLTPPASDAGLPETDPPVETNEQDDDDEACHLDREPLPAQDQPPASDLHQAQDQTTPDIDPSLSIPDTPDQPEPNKAKTFNSHPSRSRQRGSIRYKNLLRRSSTYLRQRFFAASNTQPPVPSPLTAQPDDAKSSPKEKTNPPPDPMPPTNLSVTPQLDPAPPYASPAHYPPKPLVYAPVHPPNDQPHRSSLPTLAAWRASFLQSTAIHLRRRASHV</sequence>
<evidence type="ECO:0000313" key="3">
    <source>
        <dbReference type="Proteomes" id="UP000242146"/>
    </source>
</evidence>
<dbReference type="AlphaFoldDB" id="A0A1X2G644"/>
<organism evidence="2 3">
    <name type="scientific">Hesseltinella vesiculosa</name>
    <dbReference type="NCBI Taxonomy" id="101127"/>
    <lineage>
        <taxon>Eukaryota</taxon>
        <taxon>Fungi</taxon>
        <taxon>Fungi incertae sedis</taxon>
        <taxon>Mucoromycota</taxon>
        <taxon>Mucoromycotina</taxon>
        <taxon>Mucoromycetes</taxon>
        <taxon>Mucorales</taxon>
        <taxon>Cunninghamellaceae</taxon>
        <taxon>Hesseltinella</taxon>
    </lineage>
</organism>
<feature type="compositionally biased region" description="Basic residues" evidence="1">
    <location>
        <begin position="116"/>
        <end position="129"/>
    </location>
</feature>
<name>A0A1X2G644_9FUNG</name>
<feature type="region of interest" description="Disordered" evidence="1">
    <location>
        <begin position="143"/>
        <end position="221"/>
    </location>
</feature>
<keyword evidence="3" id="KW-1185">Reference proteome</keyword>
<feature type="region of interest" description="Disordered" evidence="1">
    <location>
        <begin position="30"/>
        <end position="129"/>
    </location>
</feature>
<dbReference type="Proteomes" id="UP000242146">
    <property type="component" value="Unassembled WGS sequence"/>
</dbReference>
<dbReference type="OrthoDB" id="10646684at2759"/>
<feature type="compositionally biased region" description="Basic and acidic residues" evidence="1">
    <location>
        <begin position="160"/>
        <end position="170"/>
    </location>
</feature>
<accession>A0A1X2G644</accession>